<sequence>MRGIPSFDGIIVLVVDLCVTSFLDRSLCLEEGCHRRELLHNLEGLFQPNAFLAFVQIRFPNFGFLFGF</sequence>
<evidence type="ECO:0000313" key="2">
    <source>
        <dbReference type="Proteomes" id="UP001386955"/>
    </source>
</evidence>
<dbReference type="EMBL" id="JAYMYS010000004">
    <property type="protein sequence ID" value="KAK7396043.1"/>
    <property type="molecule type" value="Genomic_DNA"/>
</dbReference>
<keyword evidence="2" id="KW-1185">Reference proteome</keyword>
<accession>A0AAN9XKY2</accession>
<evidence type="ECO:0000313" key="1">
    <source>
        <dbReference type="EMBL" id="KAK7396043.1"/>
    </source>
</evidence>
<name>A0AAN9XKY2_PSOTE</name>
<proteinExistence type="predicted"/>
<organism evidence="1 2">
    <name type="scientific">Psophocarpus tetragonolobus</name>
    <name type="common">Winged bean</name>
    <name type="synonym">Dolichos tetragonolobus</name>
    <dbReference type="NCBI Taxonomy" id="3891"/>
    <lineage>
        <taxon>Eukaryota</taxon>
        <taxon>Viridiplantae</taxon>
        <taxon>Streptophyta</taxon>
        <taxon>Embryophyta</taxon>
        <taxon>Tracheophyta</taxon>
        <taxon>Spermatophyta</taxon>
        <taxon>Magnoliopsida</taxon>
        <taxon>eudicotyledons</taxon>
        <taxon>Gunneridae</taxon>
        <taxon>Pentapetalae</taxon>
        <taxon>rosids</taxon>
        <taxon>fabids</taxon>
        <taxon>Fabales</taxon>
        <taxon>Fabaceae</taxon>
        <taxon>Papilionoideae</taxon>
        <taxon>50 kb inversion clade</taxon>
        <taxon>NPAAA clade</taxon>
        <taxon>indigoferoid/millettioid clade</taxon>
        <taxon>Phaseoleae</taxon>
        <taxon>Psophocarpus</taxon>
    </lineage>
</organism>
<dbReference type="AlphaFoldDB" id="A0AAN9XKY2"/>
<reference evidence="1 2" key="1">
    <citation type="submission" date="2024-01" db="EMBL/GenBank/DDBJ databases">
        <title>The genomes of 5 underutilized Papilionoideae crops provide insights into root nodulation and disease resistanc.</title>
        <authorList>
            <person name="Jiang F."/>
        </authorList>
    </citation>
    <scope>NUCLEOTIDE SEQUENCE [LARGE SCALE GENOMIC DNA]</scope>
    <source>
        <strain evidence="1">DUOXIRENSHENG_FW03</strain>
        <tissue evidence="1">Leaves</tissue>
    </source>
</reference>
<gene>
    <name evidence="1" type="ORF">VNO78_16751</name>
</gene>
<protein>
    <submittedName>
        <fullName evidence="1">Uncharacterized protein</fullName>
    </submittedName>
</protein>
<dbReference type="Proteomes" id="UP001386955">
    <property type="component" value="Unassembled WGS sequence"/>
</dbReference>
<comment type="caution">
    <text evidence="1">The sequence shown here is derived from an EMBL/GenBank/DDBJ whole genome shotgun (WGS) entry which is preliminary data.</text>
</comment>